<feature type="region of interest" description="Disordered" evidence="1">
    <location>
        <begin position="63"/>
        <end position="189"/>
    </location>
</feature>
<dbReference type="InterPro" id="IPR045246">
    <property type="entry name" value="Piwi_ago-like"/>
</dbReference>
<dbReference type="InterPro" id="IPR014811">
    <property type="entry name" value="ArgoL1"/>
</dbReference>
<dbReference type="SUPFAM" id="SSF53098">
    <property type="entry name" value="Ribonuclease H-like"/>
    <property type="match status" value="1"/>
</dbReference>
<dbReference type="AlphaFoldDB" id="A0A7U2FG46"/>
<feature type="compositionally biased region" description="Basic and acidic residues" evidence="1">
    <location>
        <begin position="1092"/>
        <end position="1107"/>
    </location>
</feature>
<dbReference type="VEuPathDB" id="FungiDB:JI435_105440"/>
<gene>
    <name evidence="3" type="ORF">JI435_105440</name>
</gene>
<dbReference type="InterPro" id="IPR012337">
    <property type="entry name" value="RNaseH-like_sf"/>
</dbReference>
<dbReference type="SMART" id="SM01163">
    <property type="entry name" value="DUF1785"/>
    <property type="match status" value="1"/>
</dbReference>
<dbReference type="InterPro" id="IPR032474">
    <property type="entry name" value="Argonaute_N"/>
</dbReference>
<protein>
    <recommendedName>
        <fullName evidence="2">Piwi domain-containing protein</fullName>
    </recommendedName>
</protein>
<feature type="region of interest" description="Disordered" evidence="1">
    <location>
        <begin position="1092"/>
        <end position="1117"/>
    </location>
</feature>
<dbReference type="Gene3D" id="3.40.50.2300">
    <property type="match status" value="1"/>
</dbReference>
<feature type="compositionally biased region" description="Polar residues" evidence="1">
    <location>
        <begin position="20"/>
        <end position="32"/>
    </location>
</feature>
<reference evidence="4" key="1">
    <citation type="journal article" date="2021" name="BMC Genomics">
        <title>Chromosome-level genome assembly and manually-curated proteome of model necrotroph Parastagonospora nodorum Sn15 reveals a genome-wide trove of candidate effector homologs, and redundancy of virulence-related functions within an accessory chromosome.</title>
        <authorList>
            <person name="Bertazzoni S."/>
            <person name="Jones D.A.B."/>
            <person name="Phan H.T."/>
            <person name="Tan K.-C."/>
            <person name="Hane J.K."/>
        </authorList>
    </citation>
    <scope>NUCLEOTIDE SEQUENCE [LARGE SCALE GENOMIC DNA]</scope>
    <source>
        <strain evidence="4">SN15 / ATCC MYA-4574 / FGSC 10173)</strain>
    </source>
</reference>
<dbReference type="Pfam" id="PF16486">
    <property type="entry name" value="ArgoN"/>
    <property type="match status" value="1"/>
</dbReference>
<dbReference type="Proteomes" id="UP000663193">
    <property type="component" value="Chromosome 17"/>
</dbReference>
<dbReference type="PROSITE" id="PS50822">
    <property type="entry name" value="PIWI"/>
    <property type="match status" value="1"/>
</dbReference>
<dbReference type="OrthoDB" id="10252740at2759"/>
<dbReference type="InterPro" id="IPR036085">
    <property type="entry name" value="PAZ_dom_sf"/>
</dbReference>
<feature type="compositionally biased region" description="Polar residues" evidence="1">
    <location>
        <begin position="104"/>
        <end position="116"/>
    </location>
</feature>
<dbReference type="PANTHER" id="PTHR22891">
    <property type="entry name" value="EUKARYOTIC TRANSLATION INITIATION FACTOR 2C"/>
    <property type="match status" value="1"/>
</dbReference>
<dbReference type="SUPFAM" id="SSF101690">
    <property type="entry name" value="PAZ domain"/>
    <property type="match status" value="1"/>
</dbReference>
<evidence type="ECO:0000313" key="4">
    <source>
        <dbReference type="Proteomes" id="UP000663193"/>
    </source>
</evidence>
<dbReference type="Gene3D" id="2.170.260.10">
    <property type="entry name" value="paz domain"/>
    <property type="match status" value="1"/>
</dbReference>
<dbReference type="InterPro" id="IPR003165">
    <property type="entry name" value="Piwi"/>
</dbReference>
<feature type="region of interest" description="Disordered" evidence="1">
    <location>
        <begin position="1"/>
        <end position="32"/>
    </location>
</feature>
<evidence type="ECO:0000256" key="1">
    <source>
        <dbReference type="SAM" id="MobiDB-lite"/>
    </source>
</evidence>
<proteinExistence type="predicted"/>
<accession>A0A7U2FG46</accession>
<evidence type="ECO:0000313" key="3">
    <source>
        <dbReference type="EMBL" id="QRD04607.1"/>
    </source>
</evidence>
<name>A0A7U2FG46_PHANO</name>
<feature type="compositionally biased region" description="Polar residues" evidence="1">
    <location>
        <begin position="127"/>
        <end position="138"/>
    </location>
</feature>
<sequence>MAPKGKNKGGGGKKKAKGNQTAPGELSTQQKANITHNFDYYSKRVDAKQQYWKNSVGTNQTDAANAFWEELKQQHEASQPSPPAAPGTPQVSDGMQAQGFLPQSIGSIPAMTSGTAPNRLAPPGNANLMSSPRSTTAEDSQKGLASDLESLSLDREGDDSGPELKEQDESGTELEEQVKGDATGEGLVNNEDTSRAMAPAAGPILHASDGIAHLIDIMDVGPNLDQTRKAKGAKFPIRTDFQNTTTNVFTNHFEVTIDDHATFHEFQVVGIPEGRSKRMNKMFMDTVIEKSPVLHGNQDFFATDSVKTIIAWKDLREDLNAAGSGNGDGEGWHLLNVQDGNDGAVAHLYLRHVRVVDTAGLKRYVASEPPSDDWNPMGWNESTTMDALNIVVSKCFGTGIVRTVANKFFVEGGWSPLGTSPLCTIRGYYFSTRPGMGKVLLNVNACTSAFFRPILLSELMAGKTIFGRDYPSMLTGLRVYIDYERGSTKDGKASSVNNEESRIKRICALGLPCNTQTFSLKKRDDAGNDLTEQSITIKDYLESEYDIKLGNPELDAVNLGSQQRPSWFAPEKLVIMPYQVYRRAVPSRLTSDMLRIACNGPRRNRELIEGEGMSKLLLQPGAAIAGRRDLPLTISKSMLKVDCSQLPYPKIRYGDQSYNIKPADAKWNLGDKQFLSTKNHERTVSYTVLHERSVDATHIDQIRQNFEVQLTKLKVGNATHLGTHQLSTNVKGLQSGLRKAQQQKVDLVILVLRSKDQEVYSNFKYLADRVFGIPSIVMVTASNFRGGAWNVTGLDQYIGNIMMKANLKLGGINHSAESDRGNIKNHLENTLVLGSDVTHPSNGSLFGCPSVAALVGSVDNTGGCFLGSLRLQDQGSKEMIDDLKSMVVDRLWDWFSLNKRKHPKNILYYRDGVGDSQFEEVRNKELVDIRDGYDQFVKEVRKASFGRDIEDPPPLKLTAVVCTKRHHTRFYPNKPADMQTNAQNNCKAGTLVEQSVTNPYFTDFYLQSHNGIKGTAKPAHYFVLVNEMEIGVSDLQHLTYNLCLSYVRATMGVSYAAPAYYADRLCERARCYLRDFFVPQQSMREEVEAQRRQFEKSKGIRPPKDMDNMSFSQKEQERARVKQVKEEIDGILRKMKRTSAQSRLDARSQEQDYCEEKCEALRKTMYWM</sequence>
<dbReference type="CDD" id="cd04657">
    <property type="entry name" value="Piwi_ago-like"/>
    <property type="match status" value="1"/>
</dbReference>
<dbReference type="Pfam" id="PF02171">
    <property type="entry name" value="Piwi"/>
    <property type="match status" value="1"/>
</dbReference>
<organism evidence="3 4">
    <name type="scientific">Phaeosphaeria nodorum (strain SN15 / ATCC MYA-4574 / FGSC 10173)</name>
    <name type="common">Glume blotch fungus</name>
    <name type="synonym">Parastagonospora nodorum</name>
    <dbReference type="NCBI Taxonomy" id="321614"/>
    <lineage>
        <taxon>Eukaryota</taxon>
        <taxon>Fungi</taxon>
        <taxon>Dikarya</taxon>
        <taxon>Ascomycota</taxon>
        <taxon>Pezizomycotina</taxon>
        <taxon>Dothideomycetes</taxon>
        <taxon>Pleosporomycetidae</taxon>
        <taxon>Pleosporales</taxon>
        <taxon>Pleosporineae</taxon>
        <taxon>Phaeosphaeriaceae</taxon>
        <taxon>Parastagonospora</taxon>
    </lineage>
</organism>
<dbReference type="Pfam" id="PF08699">
    <property type="entry name" value="ArgoL1"/>
    <property type="match status" value="1"/>
</dbReference>
<dbReference type="Gene3D" id="3.30.420.10">
    <property type="entry name" value="Ribonuclease H-like superfamily/Ribonuclease H"/>
    <property type="match status" value="1"/>
</dbReference>
<dbReference type="InterPro" id="IPR036397">
    <property type="entry name" value="RNaseH_sf"/>
</dbReference>
<feature type="compositionally biased region" description="Basic residues" evidence="1">
    <location>
        <begin position="1"/>
        <end position="17"/>
    </location>
</feature>
<dbReference type="SMART" id="SM00950">
    <property type="entry name" value="Piwi"/>
    <property type="match status" value="1"/>
</dbReference>
<dbReference type="EMBL" id="CP069039">
    <property type="protein sequence ID" value="QRD04607.1"/>
    <property type="molecule type" value="Genomic_DNA"/>
</dbReference>
<dbReference type="GO" id="GO:0003676">
    <property type="term" value="F:nucleic acid binding"/>
    <property type="evidence" value="ECO:0007669"/>
    <property type="project" value="InterPro"/>
</dbReference>
<feature type="domain" description="Piwi" evidence="2">
    <location>
        <begin position="747"/>
        <end position="1074"/>
    </location>
</feature>
<evidence type="ECO:0000259" key="2">
    <source>
        <dbReference type="PROSITE" id="PS50822"/>
    </source>
</evidence>
<keyword evidence="4" id="KW-1185">Reference proteome</keyword>